<evidence type="ECO:0000256" key="1">
    <source>
        <dbReference type="ARBA" id="ARBA00023002"/>
    </source>
</evidence>
<keyword evidence="1" id="KW-0560">Oxidoreductase</keyword>
<evidence type="ECO:0000313" key="4">
    <source>
        <dbReference type="Proteomes" id="UP000830835"/>
    </source>
</evidence>
<comment type="caution">
    <text evidence="3">The sequence shown here is derived from an EMBL/GenBank/DDBJ whole genome shotgun (WGS) entry which is preliminary data.</text>
</comment>
<dbReference type="Proteomes" id="UP000830835">
    <property type="component" value="Unassembled WGS sequence"/>
</dbReference>
<dbReference type="Pfam" id="PF01266">
    <property type="entry name" value="DAO"/>
    <property type="match status" value="1"/>
</dbReference>
<dbReference type="Gene3D" id="3.30.9.10">
    <property type="entry name" value="D-Amino Acid Oxidase, subunit A, domain 2"/>
    <property type="match status" value="1"/>
</dbReference>
<proteinExistence type="predicted"/>
<gene>
    <name evidence="3" type="ORF">JX360_05460</name>
</gene>
<keyword evidence="4" id="KW-1185">Reference proteome</keyword>
<dbReference type="InterPro" id="IPR006076">
    <property type="entry name" value="FAD-dep_OxRdtase"/>
</dbReference>
<organism evidence="3 4">
    <name type="scientific">Thermostichus vulcanus str. 'Rupite'</name>
    <dbReference type="NCBI Taxonomy" id="2813851"/>
    <lineage>
        <taxon>Bacteria</taxon>
        <taxon>Bacillati</taxon>
        <taxon>Cyanobacteriota</taxon>
        <taxon>Cyanophyceae</taxon>
        <taxon>Thermostichales</taxon>
        <taxon>Thermostichaceae</taxon>
        <taxon>Thermostichus</taxon>
    </lineage>
</organism>
<dbReference type="SUPFAM" id="SSF51905">
    <property type="entry name" value="FAD/NAD(P)-binding domain"/>
    <property type="match status" value="1"/>
</dbReference>
<dbReference type="RefSeq" id="WP_244349588.1">
    <property type="nucleotide sequence ID" value="NZ_JAFIRA010000009.1"/>
</dbReference>
<evidence type="ECO:0000313" key="3">
    <source>
        <dbReference type="EMBL" id="MCJ2542358.1"/>
    </source>
</evidence>
<reference evidence="3" key="1">
    <citation type="submission" date="2021-02" db="EMBL/GenBank/DDBJ databases">
        <title>The CRISPR/cas machinery reduction and long-range gene transfer in the hot spring cyanobacterium Synechococcus.</title>
        <authorList>
            <person name="Dvorak P."/>
            <person name="Jahodarova E."/>
            <person name="Hasler P."/>
            <person name="Poulickova A."/>
        </authorList>
    </citation>
    <scope>NUCLEOTIDE SEQUENCE</scope>
    <source>
        <strain evidence="3">Rupite</strain>
    </source>
</reference>
<dbReference type="PANTHER" id="PTHR13847:SF287">
    <property type="entry name" value="FAD-DEPENDENT OXIDOREDUCTASE DOMAIN-CONTAINING PROTEIN 1"/>
    <property type="match status" value="1"/>
</dbReference>
<dbReference type="PANTHER" id="PTHR13847">
    <property type="entry name" value="SARCOSINE DEHYDROGENASE-RELATED"/>
    <property type="match status" value="1"/>
</dbReference>
<dbReference type="Gene3D" id="3.50.50.60">
    <property type="entry name" value="FAD/NAD(P)-binding domain"/>
    <property type="match status" value="1"/>
</dbReference>
<protein>
    <submittedName>
        <fullName evidence="3">FAD-binding oxidoreductase</fullName>
    </submittedName>
</protein>
<feature type="domain" description="FAD dependent oxidoreductase" evidence="2">
    <location>
        <begin position="5"/>
        <end position="371"/>
    </location>
</feature>
<sequence length="392" mass="42407">MANYDWIVIGGGITGAALSYELARQGGAVLLVEKDAVLNGATRYSYGGLAHWAGKTPMLKALGEEGIQRYRTLSEELEADIQFRELDLLMPIAPGYDADGVEADMADCRIPPQRISVEAACELEPLLDPAALEQVLWVSHGHINPFLTALAFQKAFQRLGGSLLTGTVTGLCKQGDRVVGVEMGEVLHGAAQVVVCAGGWTRALLRQAGIRVPIYFTHAESVELNPTDLKLQALVMSAPAQRFELEQRSTRPDRIPLWDEPGQEPCPPILDAGVLQFADGSIRMGQISRVLTDPYAVVDGAASEAQIREQAGRYLPKLAHLPGQWYHCLVAFSGDQQPLVGSLPGWEGLQLFSGFSNPLAVVPVLARRFAQSAYGQADEWIPSLSPGRFGEI</sequence>
<name>A0ABT0C992_THEVL</name>
<dbReference type="EMBL" id="JAFIRA010000009">
    <property type="protein sequence ID" value="MCJ2542358.1"/>
    <property type="molecule type" value="Genomic_DNA"/>
</dbReference>
<accession>A0ABT0C992</accession>
<evidence type="ECO:0000259" key="2">
    <source>
        <dbReference type="Pfam" id="PF01266"/>
    </source>
</evidence>
<dbReference type="InterPro" id="IPR036188">
    <property type="entry name" value="FAD/NAD-bd_sf"/>
</dbReference>